<dbReference type="Proteomes" id="UP000601099">
    <property type="component" value="Unassembled WGS sequence"/>
</dbReference>
<sequence length="141" mass="15525">MKVVSFSAPLVPRLSCARRTHGKFDILSGFHPTDRLHITSPIEGFDAGTILPVLGFCLCFDAEGNTYAVRAYVSGYGITAAGREAVRFPTAFQQEEIFADLPQFITELDMTECADAVCLERLHEAVIIPMYPSAEHMRKAA</sequence>
<dbReference type="EMBL" id="JADWYK010000021">
    <property type="protein sequence ID" value="MBG8556187.1"/>
    <property type="molecule type" value="Genomic_DNA"/>
</dbReference>
<protein>
    <submittedName>
        <fullName evidence="1">Uncharacterized protein</fullName>
    </submittedName>
</protein>
<reference evidence="1 2" key="1">
    <citation type="submission" date="2020-11" db="EMBL/GenBank/DDBJ databases">
        <title>Hymenobacter sp.</title>
        <authorList>
            <person name="Kim M.K."/>
        </authorList>
    </citation>
    <scope>NUCLEOTIDE SEQUENCE [LARGE SCALE GENOMIC DNA]</scope>
    <source>
        <strain evidence="1 2">BT594</strain>
    </source>
</reference>
<name>A0ABS0L9J6_9BACT</name>
<dbReference type="RefSeq" id="WP_196957205.1">
    <property type="nucleotide sequence ID" value="NZ_JADWYK010000021.1"/>
</dbReference>
<evidence type="ECO:0000313" key="2">
    <source>
        <dbReference type="Proteomes" id="UP000601099"/>
    </source>
</evidence>
<organism evidence="1 2">
    <name type="scientific">Hymenobacter guriensis</name>
    <dbReference type="NCBI Taxonomy" id="2793065"/>
    <lineage>
        <taxon>Bacteria</taxon>
        <taxon>Pseudomonadati</taxon>
        <taxon>Bacteroidota</taxon>
        <taxon>Cytophagia</taxon>
        <taxon>Cytophagales</taxon>
        <taxon>Hymenobacteraceae</taxon>
        <taxon>Hymenobacter</taxon>
    </lineage>
</organism>
<comment type="caution">
    <text evidence="1">The sequence shown here is derived from an EMBL/GenBank/DDBJ whole genome shotgun (WGS) entry which is preliminary data.</text>
</comment>
<gene>
    <name evidence="1" type="ORF">I5L79_21760</name>
</gene>
<proteinExistence type="predicted"/>
<evidence type="ECO:0000313" key="1">
    <source>
        <dbReference type="EMBL" id="MBG8556187.1"/>
    </source>
</evidence>
<keyword evidence="2" id="KW-1185">Reference proteome</keyword>
<accession>A0ABS0L9J6</accession>